<feature type="non-terminal residue" evidence="7">
    <location>
        <position position="1"/>
    </location>
</feature>
<evidence type="ECO:0000256" key="1">
    <source>
        <dbReference type="ARBA" id="ARBA00004123"/>
    </source>
</evidence>
<protein>
    <recommendedName>
        <fullName evidence="6">BHLH domain-containing protein</fullName>
    </recommendedName>
</protein>
<feature type="compositionally biased region" description="Basic and acidic residues" evidence="5">
    <location>
        <begin position="22"/>
        <end position="35"/>
    </location>
</feature>
<dbReference type="GO" id="GO:0046983">
    <property type="term" value="F:protein dimerization activity"/>
    <property type="evidence" value="ECO:0007669"/>
    <property type="project" value="InterPro"/>
</dbReference>
<dbReference type="OrthoDB" id="1883654at2759"/>
<accession>S8C667</accession>
<dbReference type="PANTHER" id="PTHR46196:SF4">
    <property type="entry name" value="TRANSCRIPTION FACTOR LHW"/>
    <property type="match status" value="1"/>
</dbReference>
<feature type="non-terminal residue" evidence="7">
    <location>
        <position position="203"/>
    </location>
</feature>
<keyword evidence="3" id="KW-0804">Transcription</keyword>
<evidence type="ECO:0000313" key="8">
    <source>
        <dbReference type="Proteomes" id="UP000015453"/>
    </source>
</evidence>
<evidence type="ECO:0000259" key="6">
    <source>
        <dbReference type="PROSITE" id="PS50888"/>
    </source>
</evidence>
<organism evidence="7 8">
    <name type="scientific">Genlisea aurea</name>
    <dbReference type="NCBI Taxonomy" id="192259"/>
    <lineage>
        <taxon>Eukaryota</taxon>
        <taxon>Viridiplantae</taxon>
        <taxon>Streptophyta</taxon>
        <taxon>Embryophyta</taxon>
        <taxon>Tracheophyta</taxon>
        <taxon>Spermatophyta</taxon>
        <taxon>Magnoliopsida</taxon>
        <taxon>eudicotyledons</taxon>
        <taxon>Gunneridae</taxon>
        <taxon>Pentapetalae</taxon>
        <taxon>asterids</taxon>
        <taxon>lamiids</taxon>
        <taxon>Lamiales</taxon>
        <taxon>Lentibulariaceae</taxon>
        <taxon>Genlisea</taxon>
    </lineage>
</organism>
<proteinExistence type="predicted"/>
<dbReference type="GO" id="GO:0005634">
    <property type="term" value="C:nucleus"/>
    <property type="evidence" value="ECO:0007669"/>
    <property type="project" value="UniProtKB-SubCell"/>
</dbReference>
<name>S8C667_9LAMI</name>
<evidence type="ECO:0000256" key="4">
    <source>
        <dbReference type="ARBA" id="ARBA00023242"/>
    </source>
</evidence>
<reference evidence="7 8" key="1">
    <citation type="journal article" date="2013" name="BMC Genomics">
        <title>The miniature genome of a carnivorous plant Genlisea aurea contains a low number of genes and short non-coding sequences.</title>
        <authorList>
            <person name="Leushkin E.V."/>
            <person name="Sutormin R.A."/>
            <person name="Nabieva E.R."/>
            <person name="Penin A.A."/>
            <person name="Kondrashov A.S."/>
            <person name="Logacheva M.D."/>
        </authorList>
    </citation>
    <scope>NUCLEOTIDE SEQUENCE [LARGE SCALE GENOMIC DNA]</scope>
</reference>
<keyword evidence="2" id="KW-0805">Transcription regulation</keyword>
<comment type="caution">
    <text evidence="7">The sequence shown here is derived from an EMBL/GenBank/DDBJ whole genome shotgun (WGS) entry which is preliminary data.</text>
</comment>
<dbReference type="Pfam" id="PF23176">
    <property type="entry name" value="bHLH_LHW"/>
    <property type="match status" value="1"/>
</dbReference>
<dbReference type="InterPro" id="IPR043561">
    <property type="entry name" value="LHW-like"/>
</dbReference>
<comment type="subcellular location">
    <subcellularLocation>
        <location evidence="1">Nucleus</location>
    </subcellularLocation>
</comment>
<keyword evidence="8" id="KW-1185">Reference proteome</keyword>
<dbReference type="AlphaFoldDB" id="S8C667"/>
<dbReference type="GO" id="GO:0003700">
    <property type="term" value="F:DNA-binding transcription factor activity"/>
    <property type="evidence" value="ECO:0007669"/>
    <property type="project" value="InterPro"/>
</dbReference>
<dbReference type="PROSITE" id="PS50888">
    <property type="entry name" value="BHLH"/>
    <property type="match status" value="1"/>
</dbReference>
<feature type="compositionally biased region" description="Basic and acidic residues" evidence="5">
    <location>
        <begin position="1"/>
        <end position="12"/>
    </location>
</feature>
<evidence type="ECO:0000256" key="2">
    <source>
        <dbReference type="ARBA" id="ARBA00023015"/>
    </source>
</evidence>
<dbReference type="InterPro" id="IPR011598">
    <property type="entry name" value="bHLH_dom"/>
</dbReference>
<keyword evidence="4" id="KW-0539">Nucleus</keyword>
<feature type="domain" description="BHLH" evidence="6">
    <location>
        <begin position="21"/>
        <end position="70"/>
    </location>
</feature>
<gene>
    <name evidence="7" type="ORF">M569_12542</name>
</gene>
<dbReference type="CDD" id="cd18915">
    <property type="entry name" value="bHLH_AtLHW_like"/>
    <property type="match status" value="1"/>
</dbReference>
<sequence length="203" mass="22743">ATGYSKKADETGKQANGRRKVKPGENPRPRPKDRQMIQDRVKELRELVPNGAKCSIDALLERTIKHMLFLQSVTKHADKLNQAGGESKIVSKDGNFLVRNEFEGGATWAYEVGSRSTVCPIVVEDLNQPGQMLVEMVYEERGLFLEIADVIRGLGLTILKGVMETRNDNICCARFAVEANREISRMEIFISLVQLLEQSPRQG</sequence>
<evidence type="ECO:0000313" key="7">
    <source>
        <dbReference type="EMBL" id="EPS62249.1"/>
    </source>
</evidence>
<evidence type="ECO:0000256" key="5">
    <source>
        <dbReference type="SAM" id="MobiDB-lite"/>
    </source>
</evidence>
<dbReference type="PANTHER" id="PTHR46196">
    <property type="entry name" value="TRANSCRIPTION FACTOR BHLH155-LIKE ISOFORM X1-RELATED"/>
    <property type="match status" value="1"/>
</dbReference>
<dbReference type="Proteomes" id="UP000015453">
    <property type="component" value="Unassembled WGS sequence"/>
</dbReference>
<evidence type="ECO:0000256" key="3">
    <source>
        <dbReference type="ARBA" id="ARBA00023163"/>
    </source>
</evidence>
<feature type="region of interest" description="Disordered" evidence="5">
    <location>
        <begin position="1"/>
        <end position="35"/>
    </location>
</feature>
<dbReference type="EMBL" id="AUSU01006276">
    <property type="protein sequence ID" value="EPS62249.1"/>
    <property type="molecule type" value="Genomic_DNA"/>
</dbReference>